<name>A0AAE1MQN5_9FABA</name>
<dbReference type="PANTHER" id="PTHR37078:SF6">
    <property type="entry name" value="NODULE CYSTEINE-RICH (NCR) SECRETED PEPTIDE"/>
    <property type="match status" value="1"/>
</dbReference>
<evidence type="ECO:0000313" key="1">
    <source>
        <dbReference type="EMBL" id="KAK4270383.1"/>
    </source>
</evidence>
<dbReference type="Proteomes" id="UP001293593">
    <property type="component" value="Unassembled WGS sequence"/>
</dbReference>
<protein>
    <submittedName>
        <fullName evidence="1">Uncharacterized protein</fullName>
    </submittedName>
</protein>
<gene>
    <name evidence="1" type="ORF">QN277_023421</name>
</gene>
<organism evidence="1 2">
    <name type="scientific">Acacia crassicarpa</name>
    <name type="common">northern wattle</name>
    <dbReference type="NCBI Taxonomy" id="499986"/>
    <lineage>
        <taxon>Eukaryota</taxon>
        <taxon>Viridiplantae</taxon>
        <taxon>Streptophyta</taxon>
        <taxon>Embryophyta</taxon>
        <taxon>Tracheophyta</taxon>
        <taxon>Spermatophyta</taxon>
        <taxon>Magnoliopsida</taxon>
        <taxon>eudicotyledons</taxon>
        <taxon>Gunneridae</taxon>
        <taxon>Pentapetalae</taxon>
        <taxon>rosids</taxon>
        <taxon>fabids</taxon>
        <taxon>Fabales</taxon>
        <taxon>Fabaceae</taxon>
        <taxon>Caesalpinioideae</taxon>
        <taxon>mimosoid clade</taxon>
        <taxon>Acacieae</taxon>
        <taxon>Acacia</taxon>
    </lineage>
</organism>
<evidence type="ECO:0000313" key="2">
    <source>
        <dbReference type="Proteomes" id="UP001293593"/>
    </source>
</evidence>
<proteinExistence type="predicted"/>
<reference evidence="1" key="1">
    <citation type="submission" date="2023-10" db="EMBL/GenBank/DDBJ databases">
        <title>Chromosome-level genome of the transformable northern wattle, Acacia crassicarpa.</title>
        <authorList>
            <person name="Massaro I."/>
            <person name="Sinha N.R."/>
            <person name="Poethig S."/>
            <person name="Leichty A.R."/>
        </authorList>
    </citation>
    <scope>NUCLEOTIDE SEQUENCE</scope>
    <source>
        <strain evidence="1">Acra3RX</strain>
        <tissue evidence="1">Leaf</tissue>
    </source>
</reference>
<sequence length="69" mass="7483">MASSISQKPSLTEARPLSLLNPHHHQASQTWASLGLVCKCCDGSEGACKSTWTNSCSNLKCSPWKYQTS</sequence>
<accession>A0AAE1MQN5</accession>
<dbReference type="AlphaFoldDB" id="A0AAE1MQN5"/>
<dbReference type="EMBL" id="JAWXYG010000006">
    <property type="protein sequence ID" value="KAK4270383.1"/>
    <property type="molecule type" value="Genomic_DNA"/>
</dbReference>
<dbReference type="PANTHER" id="PTHR37078">
    <property type="entry name" value="NODULE CYSTEINE-RICH (NCR) SECRETED PEPTIDE"/>
    <property type="match status" value="1"/>
</dbReference>
<comment type="caution">
    <text evidence="1">The sequence shown here is derived from an EMBL/GenBank/DDBJ whole genome shotgun (WGS) entry which is preliminary data.</text>
</comment>
<keyword evidence="2" id="KW-1185">Reference proteome</keyword>